<dbReference type="EnsemblMetazoa" id="AMAM021081-RA">
    <property type="protein sequence ID" value="AMAM021081-PA"/>
    <property type="gene ID" value="AMAM021081"/>
</dbReference>
<keyword evidence="3" id="KW-1185">Reference proteome</keyword>
<reference evidence="2" key="2">
    <citation type="submission" date="2020-05" db="UniProtKB">
        <authorList>
            <consortium name="EnsemblMetazoa"/>
        </authorList>
    </citation>
    <scope>IDENTIFICATION</scope>
    <source>
        <strain evidence="2">maculatus3</strain>
    </source>
</reference>
<organism evidence="2 3">
    <name type="scientific">Anopheles maculatus</name>
    <dbReference type="NCBI Taxonomy" id="74869"/>
    <lineage>
        <taxon>Eukaryota</taxon>
        <taxon>Metazoa</taxon>
        <taxon>Ecdysozoa</taxon>
        <taxon>Arthropoda</taxon>
        <taxon>Hexapoda</taxon>
        <taxon>Insecta</taxon>
        <taxon>Pterygota</taxon>
        <taxon>Neoptera</taxon>
        <taxon>Endopterygota</taxon>
        <taxon>Diptera</taxon>
        <taxon>Nematocera</taxon>
        <taxon>Culicoidea</taxon>
        <taxon>Culicidae</taxon>
        <taxon>Anophelinae</taxon>
        <taxon>Anopheles</taxon>
        <taxon>Anopheles maculatus group</taxon>
    </lineage>
</organism>
<dbReference type="InterPro" id="IPR043030">
    <property type="entry name" value="BGBP_N_sf"/>
</dbReference>
<evidence type="ECO:0000313" key="2">
    <source>
        <dbReference type="EnsemblMetazoa" id="AMAM021081-PA"/>
    </source>
</evidence>
<sequence>MGVVFRLSNAGLLDWFRGDDVDEPWGHKVGKIHVEVLSPKGVRLWTAYNPDTELLGVELYVKYYGGRTEALECALCQNVTDPVDGKFMFEDPNLVARFGDVLQYSIITFNGTTTKRHAPRRMFVREELIKPNGRCVCPERELPVLLRDAPMTEVELLERMILRALSNRSGDCESISNWLVLRAEPRNEQADLREYVRTYLDLLMLRAKWRTLDAGGSGWTKGRPSELVVEVEDHVDGIAFQVRSTVEKLKMLELMSFSGVIVDYDGIL</sequence>
<reference evidence="3" key="1">
    <citation type="submission" date="2013-09" db="EMBL/GenBank/DDBJ databases">
        <title>The Genome Sequence of Anopheles maculatus species B.</title>
        <authorList>
            <consortium name="The Broad Institute Genomics Platform"/>
            <person name="Neafsey D.E."/>
            <person name="Besansky N."/>
            <person name="Howell P."/>
            <person name="Walton C."/>
            <person name="Young S.K."/>
            <person name="Zeng Q."/>
            <person name="Gargeya S."/>
            <person name="Fitzgerald M."/>
            <person name="Haas B."/>
            <person name="Abouelleil A."/>
            <person name="Allen A.W."/>
            <person name="Alvarado L."/>
            <person name="Arachchi H.M."/>
            <person name="Berlin A.M."/>
            <person name="Chapman S.B."/>
            <person name="Gainer-Dewar J."/>
            <person name="Goldberg J."/>
            <person name="Griggs A."/>
            <person name="Gujja S."/>
            <person name="Hansen M."/>
            <person name="Howarth C."/>
            <person name="Imamovic A."/>
            <person name="Ireland A."/>
            <person name="Larimer J."/>
            <person name="McCowan C."/>
            <person name="Murphy C."/>
            <person name="Pearson M."/>
            <person name="Poon T.W."/>
            <person name="Priest M."/>
            <person name="Roberts A."/>
            <person name="Saif S."/>
            <person name="Shea T."/>
            <person name="Sisk P."/>
            <person name="Sykes S."/>
            <person name="Wortman J."/>
            <person name="Nusbaum C."/>
            <person name="Birren B."/>
        </authorList>
    </citation>
    <scope>NUCLEOTIDE SEQUENCE [LARGE SCALE GENOMIC DNA]</scope>
    <source>
        <strain evidence="3">maculatus3</strain>
    </source>
</reference>
<protein>
    <recommendedName>
        <fullName evidence="1">CBM39 domain-containing protein</fullName>
    </recommendedName>
</protein>
<dbReference type="Proteomes" id="UP000075901">
    <property type="component" value="Unassembled WGS sequence"/>
</dbReference>
<proteinExistence type="predicted"/>
<dbReference type="AlphaFoldDB" id="A0A182T7A5"/>
<dbReference type="InterPro" id="IPR031756">
    <property type="entry name" value="BGBP_N"/>
</dbReference>
<dbReference type="GO" id="GO:0030246">
    <property type="term" value="F:carbohydrate binding"/>
    <property type="evidence" value="ECO:0007669"/>
    <property type="project" value="InterPro"/>
</dbReference>
<dbReference type="Pfam" id="PF15886">
    <property type="entry name" value="CBM39"/>
    <property type="match status" value="1"/>
</dbReference>
<dbReference type="PROSITE" id="PS51969">
    <property type="entry name" value="CBM39"/>
    <property type="match status" value="1"/>
</dbReference>
<name>A0A182T7A5_9DIPT</name>
<evidence type="ECO:0000313" key="3">
    <source>
        <dbReference type="Proteomes" id="UP000075901"/>
    </source>
</evidence>
<dbReference type="Gene3D" id="2.60.40.2140">
    <property type="entry name" value="Beta-1,3-glucan-recognition protein, N-terminal domain"/>
    <property type="match status" value="1"/>
</dbReference>
<feature type="domain" description="CBM39" evidence="1">
    <location>
        <begin position="27"/>
        <end position="129"/>
    </location>
</feature>
<evidence type="ECO:0000259" key="1">
    <source>
        <dbReference type="PROSITE" id="PS51969"/>
    </source>
</evidence>
<accession>A0A182T7A5</accession>
<dbReference type="VEuPathDB" id="VectorBase:AMAM021081"/>